<proteinExistence type="predicted"/>
<organism evidence="1 2">
    <name type="scientific">Mycena rosella</name>
    <name type="common">Pink bonnet</name>
    <name type="synonym">Agaricus rosellus</name>
    <dbReference type="NCBI Taxonomy" id="1033263"/>
    <lineage>
        <taxon>Eukaryota</taxon>
        <taxon>Fungi</taxon>
        <taxon>Dikarya</taxon>
        <taxon>Basidiomycota</taxon>
        <taxon>Agaricomycotina</taxon>
        <taxon>Agaricomycetes</taxon>
        <taxon>Agaricomycetidae</taxon>
        <taxon>Agaricales</taxon>
        <taxon>Marasmiineae</taxon>
        <taxon>Mycenaceae</taxon>
        <taxon>Mycena</taxon>
    </lineage>
</organism>
<accession>A0AAD7D7Q3</accession>
<comment type="caution">
    <text evidence="1">The sequence shown here is derived from an EMBL/GenBank/DDBJ whole genome shotgun (WGS) entry which is preliminary data.</text>
</comment>
<keyword evidence="2" id="KW-1185">Reference proteome</keyword>
<sequence>MLDHPSSVLFIRFNYSDGDMTFAVHLATDLPGHWQSLAARVERSAEHTMILAGAGALEMLFPMRRNGSKVNDELMRVAARYLLNLKSLLTMIMTQFAPLDWSFVLTKRLWSRSTSWYSFKKLKLIRTTSPFPKSSSNLHRRIPSAFPRKPLPLSFFHLLLDLDSSRHNHLPLALDFPTLQPRRVSQLSQRLLLNKTKAATRTIKPKRSLQRHGRVRDNPRDAMHHERVQQIHVADRTRHLFPILYDGGEERETVGVCWLGGPADVHPGRHTVWIVVLCRIVRTDRSDGKISAYQVPRYDTDAIGADRGPAPAWGDIAEDRDDEQRLLGGVEEVKEEVTVDMPSIEFSKGHGALPLLPEIDDEANYDEAVCPDLGLL</sequence>
<evidence type="ECO:0000313" key="1">
    <source>
        <dbReference type="EMBL" id="KAJ7683413.1"/>
    </source>
</evidence>
<dbReference type="AlphaFoldDB" id="A0AAD7D7Q3"/>
<gene>
    <name evidence="1" type="ORF">B0H17DRAFT_1074121</name>
</gene>
<protein>
    <submittedName>
        <fullName evidence="1">Uncharacterized protein</fullName>
    </submittedName>
</protein>
<reference evidence="1" key="1">
    <citation type="submission" date="2023-03" db="EMBL/GenBank/DDBJ databases">
        <title>Massive genome expansion in bonnet fungi (Mycena s.s.) driven by repeated elements and novel gene families across ecological guilds.</title>
        <authorList>
            <consortium name="Lawrence Berkeley National Laboratory"/>
            <person name="Harder C.B."/>
            <person name="Miyauchi S."/>
            <person name="Viragh M."/>
            <person name="Kuo A."/>
            <person name="Thoen E."/>
            <person name="Andreopoulos B."/>
            <person name="Lu D."/>
            <person name="Skrede I."/>
            <person name="Drula E."/>
            <person name="Henrissat B."/>
            <person name="Morin E."/>
            <person name="Kohler A."/>
            <person name="Barry K."/>
            <person name="LaButti K."/>
            <person name="Morin E."/>
            <person name="Salamov A."/>
            <person name="Lipzen A."/>
            <person name="Mereny Z."/>
            <person name="Hegedus B."/>
            <person name="Baldrian P."/>
            <person name="Stursova M."/>
            <person name="Weitz H."/>
            <person name="Taylor A."/>
            <person name="Grigoriev I.V."/>
            <person name="Nagy L.G."/>
            <person name="Martin F."/>
            <person name="Kauserud H."/>
        </authorList>
    </citation>
    <scope>NUCLEOTIDE SEQUENCE</scope>
    <source>
        <strain evidence="1">CBHHK067</strain>
    </source>
</reference>
<dbReference type="Proteomes" id="UP001221757">
    <property type="component" value="Unassembled WGS sequence"/>
</dbReference>
<evidence type="ECO:0000313" key="2">
    <source>
        <dbReference type="Proteomes" id="UP001221757"/>
    </source>
</evidence>
<name>A0AAD7D7Q3_MYCRO</name>
<dbReference type="EMBL" id="JARKIE010000108">
    <property type="protein sequence ID" value="KAJ7683413.1"/>
    <property type="molecule type" value="Genomic_DNA"/>
</dbReference>